<gene>
    <name evidence="3" type="ORF">C1SCF055_LOCUS39535</name>
</gene>
<reference evidence="4 5" key="2">
    <citation type="submission" date="2024-05" db="EMBL/GenBank/DDBJ databases">
        <authorList>
            <person name="Chen Y."/>
            <person name="Shah S."/>
            <person name="Dougan E. K."/>
            <person name="Thang M."/>
            <person name="Chan C."/>
        </authorList>
    </citation>
    <scope>NUCLEOTIDE SEQUENCE [LARGE SCALE GENOMIC DNA]</scope>
</reference>
<dbReference type="EMBL" id="CAMXCT030006468">
    <property type="protein sequence ID" value="CAL4801957.1"/>
    <property type="molecule type" value="Genomic_DNA"/>
</dbReference>
<proteinExistence type="predicted"/>
<accession>A0A9P1DQS4</accession>
<dbReference type="SMART" id="SM00271">
    <property type="entry name" value="DnaJ"/>
    <property type="match status" value="1"/>
</dbReference>
<evidence type="ECO:0000313" key="5">
    <source>
        <dbReference type="Proteomes" id="UP001152797"/>
    </source>
</evidence>
<dbReference type="GO" id="GO:0030544">
    <property type="term" value="F:Hsp70 protein binding"/>
    <property type="evidence" value="ECO:0007669"/>
    <property type="project" value="TreeGrafter"/>
</dbReference>
<feature type="region of interest" description="Disordered" evidence="1">
    <location>
        <begin position="207"/>
        <end position="235"/>
    </location>
</feature>
<dbReference type="EMBL" id="CAMXCT020006468">
    <property type="protein sequence ID" value="CAL1168020.1"/>
    <property type="molecule type" value="Genomic_DNA"/>
</dbReference>
<evidence type="ECO:0000256" key="1">
    <source>
        <dbReference type="SAM" id="MobiDB-lite"/>
    </source>
</evidence>
<name>A0A9P1DQS4_9DINO</name>
<dbReference type="PANTHER" id="PTHR43908">
    <property type="entry name" value="AT29763P-RELATED"/>
    <property type="match status" value="1"/>
</dbReference>
<dbReference type="PRINTS" id="PR00625">
    <property type="entry name" value="JDOMAIN"/>
</dbReference>
<dbReference type="OrthoDB" id="442087at2759"/>
<dbReference type="Proteomes" id="UP001152797">
    <property type="component" value="Unassembled WGS sequence"/>
</dbReference>
<dbReference type="PANTHER" id="PTHR43908:SF3">
    <property type="entry name" value="AT29763P-RELATED"/>
    <property type="match status" value="1"/>
</dbReference>
<feature type="compositionally biased region" description="Basic and acidic residues" evidence="1">
    <location>
        <begin position="45"/>
        <end position="54"/>
    </location>
</feature>
<evidence type="ECO:0000313" key="4">
    <source>
        <dbReference type="EMBL" id="CAL4801957.1"/>
    </source>
</evidence>
<comment type="caution">
    <text evidence="3">The sequence shown here is derived from an EMBL/GenBank/DDBJ whole genome shotgun (WGS) entry which is preliminary data.</text>
</comment>
<reference evidence="3" key="1">
    <citation type="submission" date="2022-10" db="EMBL/GenBank/DDBJ databases">
        <authorList>
            <person name="Chen Y."/>
            <person name="Dougan E. K."/>
            <person name="Chan C."/>
            <person name="Rhodes N."/>
            <person name="Thang M."/>
        </authorList>
    </citation>
    <scope>NUCLEOTIDE SEQUENCE</scope>
</reference>
<dbReference type="Pfam" id="PF00226">
    <property type="entry name" value="DnaJ"/>
    <property type="match status" value="1"/>
</dbReference>
<feature type="region of interest" description="Disordered" evidence="1">
    <location>
        <begin position="1"/>
        <end position="75"/>
    </location>
</feature>
<dbReference type="AlphaFoldDB" id="A0A9P1DQS4"/>
<dbReference type="InterPro" id="IPR018253">
    <property type="entry name" value="DnaJ_domain_CS"/>
</dbReference>
<dbReference type="SUPFAM" id="SSF46565">
    <property type="entry name" value="Chaperone J-domain"/>
    <property type="match status" value="1"/>
</dbReference>
<dbReference type="InterPro" id="IPR001623">
    <property type="entry name" value="DnaJ_domain"/>
</dbReference>
<dbReference type="GO" id="GO:0005789">
    <property type="term" value="C:endoplasmic reticulum membrane"/>
    <property type="evidence" value="ECO:0007669"/>
    <property type="project" value="TreeGrafter"/>
</dbReference>
<dbReference type="Gene3D" id="1.10.287.110">
    <property type="entry name" value="DnaJ domain"/>
    <property type="match status" value="1"/>
</dbReference>
<feature type="domain" description="J" evidence="2">
    <location>
        <begin position="72"/>
        <end position="133"/>
    </location>
</feature>
<dbReference type="PROSITE" id="PS50076">
    <property type="entry name" value="DNAJ_2"/>
    <property type="match status" value="1"/>
</dbReference>
<dbReference type="CDD" id="cd06257">
    <property type="entry name" value="DnaJ"/>
    <property type="match status" value="1"/>
</dbReference>
<protein>
    <submittedName>
        <fullName evidence="4">Chaperone protein dnaJ A6 (OsDjA6)</fullName>
    </submittedName>
</protein>
<dbReference type="GO" id="GO:0071218">
    <property type="term" value="P:cellular response to misfolded protein"/>
    <property type="evidence" value="ECO:0007669"/>
    <property type="project" value="TreeGrafter"/>
</dbReference>
<dbReference type="InterPro" id="IPR036869">
    <property type="entry name" value="J_dom_sf"/>
</dbReference>
<dbReference type="EMBL" id="CAMXCT010006468">
    <property type="protein sequence ID" value="CAI4014645.1"/>
    <property type="molecule type" value="Genomic_DNA"/>
</dbReference>
<organism evidence="3">
    <name type="scientific">Cladocopium goreaui</name>
    <dbReference type="NCBI Taxonomy" id="2562237"/>
    <lineage>
        <taxon>Eukaryota</taxon>
        <taxon>Sar</taxon>
        <taxon>Alveolata</taxon>
        <taxon>Dinophyceae</taxon>
        <taxon>Suessiales</taxon>
        <taxon>Symbiodiniaceae</taxon>
        <taxon>Cladocopium</taxon>
    </lineage>
</organism>
<dbReference type="InterPro" id="IPR051100">
    <property type="entry name" value="DnaJ_subfamily_B/C"/>
</dbReference>
<evidence type="ECO:0000313" key="3">
    <source>
        <dbReference type="EMBL" id="CAI4014645.1"/>
    </source>
</evidence>
<keyword evidence="5" id="KW-1185">Reference proteome</keyword>
<feature type="compositionally biased region" description="Low complexity" evidence="1">
    <location>
        <begin position="1"/>
        <end position="34"/>
    </location>
</feature>
<sequence length="875" mass="96569">MASASSASASHDTSQASQAPGASGASGASEASGPWALALTSALDWAKEPREAESAQRTPPRSSRKRRDEPVGHYDVLGIARAASNVEIRVAYRKGALQTHPDKGGDPEEFKKLVAAFEVLSDLKKRGDYDQVLQQTASRDGLGASQSQAEVHQVGPSRSKVLQGEARIMELDLISTALKQGSNAWASSLEVASSEVLQMLAAQLAPNSRKKVPAEAAEDDVEGPPRKVEAPEGLPPGWECFEQTYKSGVLKGRKYYRFASPWGAKGFMSVKAAVRADAEHHGHDGLEAARRWEARKAEKAPSAARPESIRTEQRSVYAARASNGVVRYFVQLSYSSFTIRTGRTLVLAKAIDWHIALTQTVAAASARLRNETRSNPMPLTTTELKKLLQLEPEISLAFRSSFHSKLGAVYSPTSRVLEMAVKMQQRFRTFVKRSNLSKETLKAFQVSALQEVSAQERERVGLQRQLLRAVHSELRSRGFDLHEIKAMNLPLNSAARDPMQLEVKTADVAAAKDLKAALGLSASGARRLAALLRSLSTAELRRRLKILQSPTPMELGRQTAERAQRRFRRPASDRLALAAPDAPAPLMPVPSESGDLFGLPADSGRGPVKCLNLADRNSLRAICRGAKNLVDFETFHLAADFTYKAELFDARVMCTRSGRVMGNAAARSLRSRRLLGFLTRHAKLLQRVDVRQAPIDALESKDLRLAIPCMKHLTEIMLPTAGWSSHADRQRLLWAFPRTVTVKWSNLSQEYWSPKKERLNRLDRDRLDLSLSQLSQSDLSDPHEHHEQPDGSLDTLVATRSREVVQFSQMIVGWHRLKKKEKALLQGLLREAAIAGRIEPRKGLKWKWEIGDPQLKVVKELLTSAGVSLIRSVAL</sequence>
<evidence type="ECO:0000259" key="2">
    <source>
        <dbReference type="PROSITE" id="PS50076"/>
    </source>
</evidence>
<dbReference type="PROSITE" id="PS00636">
    <property type="entry name" value="DNAJ_1"/>
    <property type="match status" value="1"/>
</dbReference>